<dbReference type="EMBL" id="JANPWB010000009">
    <property type="protein sequence ID" value="KAJ1158306.1"/>
    <property type="molecule type" value="Genomic_DNA"/>
</dbReference>
<name>A0AAV7S2Z1_PLEWA</name>
<keyword evidence="3" id="KW-1185">Reference proteome</keyword>
<protein>
    <submittedName>
        <fullName evidence="2">Uncharacterized protein</fullName>
    </submittedName>
</protein>
<proteinExistence type="predicted"/>
<dbReference type="AlphaFoldDB" id="A0AAV7S2Z1"/>
<accession>A0AAV7S2Z1</accession>
<organism evidence="2 3">
    <name type="scientific">Pleurodeles waltl</name>
    <name type="common">Iberian ribbed newt</name>
    <dbReference type="NCBI Taxonomy" id="8319"/>
    <lineage>
        <taxon>Eukaryota</taxon>
        <taxon>Metazoa</taxon>
        <taxon>Chordata</taxon>
        <taxon>Craniata</taxon>
        <taxon>Vertebrata</taxon>
        <taxon>Euteleostomi</taxon>
        <taxon>Amphibia</taxon>
        <taxon>Batrachia</taxon>
        <taxon>Caudata</taxon>
        <taxon>Salamandroidea</taxon>
        <taxon>Salamandridae</taxon>
        <taxon>Pleurodelinae</taxon>
        <taxon>Pleurodeles</taxon>
    </lineage>
</organism>
<evidence type="ECO:0000313" key="2">
    <source>
        <dbReference type="EMBL" id="KAJ1158306.1"/>
    </source>
</evidence>
<comment type="caution">
    <text evidence="2">The sequence shown here is derived from an EMBL/GenBank/DDBJ whole genome shotgun (WGS) entry which is preliminary data.</text>
</comment>
<evidence type="ECO:0000313" key="3">
    <source>
        <dbReference type="Proteomes" id="UP001066276"/>
    </source>
</evidence>
<gene>
    <name evidence="2" type="ORF">NDU88_010998</name>
</gene>
<sequence length="81" mass="9260">MWRRCGRDRRQNIGGMKGGRRGPGLLLGILFRWRIGPVWGLIRPAMVDRPYRVKHVRLFINICKALSLGSLPCWSEGSSVQ</sequence>
<evidence type="ECO:0000256" key="1">
    <source>
        <dbReference type="SAM" id="MobiDB-lite"/>
    </source>
</evidence>
<reference evidence="2" key="1">
    <citation type="journal article" date="2022" name="bioRxiv">
        <title>Sequencing and chromosome-scale assembly of the giantPleurodeles waltlgenome.</title>
        <authorList>
            <person name="Brown T."/>
            <person name="Elewa A."/>
            <person name="Iarovenko S."/>
            <person name="Subramanian E."/>
            <person name="Araus A.J."/>
            <person name="Petzold A."/>
            <person name="Susuki M."/>
            <person name="Suzuki K.-i.T."/>
            <person name="Hayashi T."/>
            <person name="Toyoda A."/>
            <person name="Oliveira C."/>
            <person name="Osipova E."/>
            <person name="Leigh N.D."/>
            <person name="Simon A."/>
            <person name="Yun M.H."/>
        </authorList>
    </citation>
    <scope>NUCLEOTIDE SEQUENCE</scope>
    <source>
        <strain evidence="2">20211129_DDA</strain>
        <tissue evidence="2">Liver</tissue>
    </source>
</reference>
<dbReference type="Proteomes" id="UP001066276">
    <property type="component" value="Chromosome 5"/>
</dbReference>
<feature type="region of interest" description="Disordered" evidence="1">
    <location>
        <begin position="1"/>
        <end position="20"/>
    </location>
</feature>